<dbReference type="EMBL" id="BPVZ01000503">
    <property type="protein sequence ID" value="GKV51486.1"/>
    <property type="molecule type" value="Genomic_DNA"/>
</dbReference>
<reference evidence="1 2" key="1">
    <citation type="journal article" date="2021" name="Commun. Biol.">
        <title>The genome of Shorea leprosula (Dipterocarpaceae) highlights the ecological relevance of drought in aseasonal tropical rainforests.</title>
        <authorList>
            <person name="Ng K.K.S."/>
            <person name="Kobayashi M.J."/>
            <person name="Fawcett J.A."/>
            <person name="Hatakeyama M."/>
            <person name="Paape T."/>
            <person name="Ng C.H."/>
            <person name="Ang C.C."/>
            <person name="Tnah L.H."/>
            <person name="Lee C.T."/>
            <person name="Nishiyama T."/>
            <person name="Sese J."/>
            <person name="O'Brien M.J."/>
            <person name="Copetti D."/>
            <person name="Mohd Noor M.I."/>
            <person name="Ong R.C."/>
            <person name="Putra M."/>
            <person name="Sireger I.Z."/>
            <person name="Indrioko S."/>
            <person name="Kosugi Y."/>
            <person name="Izuno A."/>
            <person name="Isagi Y."/>
            <person name="Lee S.L."/>
            <person name="Shimizu K.K."/>
        </authorList>
    </citation>
    <scope>NUCLEOTIDE SEQUENCE [LARGE SCALE GENOMIC DNA]</scope>
    <source>
        <strain evidence="1">214</strain>
    </source>
</reference>
<comment type="caution">
    <text evidence="1">The sequence shown here is derived from an EMBL/GenBank/DDBJ whole genome shotgun (WGS) entry which is preliminary data.</text>
</comment>
<organism evidence="1 2">
    <name type="scientific">Rubroshorea leprosula</name>
    <dbReference type="NCBI Taxonomy" id="152421"/>
    <lineage>
        <taxon>Eukaryota</taxon>
        <taxon>Viridiplantae</taxon>
        <taxon>Streptophyta</taxon>
        <taxon>Embryophyta</taxon>
        <taxon>Tracheophyta</taxon>
        <taxon>Spermatophyta</taxon>
        <taxon>Magnoliopsida</taxon>
        <taxon>eudicotyledons</taxon>
        <taxon>Gunneridae</taxon>
        <taxon>Pentapetalae</taxon>
        <taxon>rosids</taxon>
        <taxon>malvids</taxon>
        <taxon>Malvales</taxon>
        <taxon>Dipterocarpaceae</taxon>
        <taxon>Rubroshorea</taxon>
    </lineage>
</organism>
<keyword evidence="2" id="KW-1185">Reference proteome</keyword>
<dbReference type="Proteomes" id="UP001054252">
    <property type="component" value="Unassembled WGS sequence"/>
</dbReference>
<gene>
    <name evidence="1" type="ORF">SLEP1_g58136</name>
</gene>
<evidence type="ECO:0000313" key="1">
    <source>
        <dbReference type="EMBL" id="GKV51486.1"/>
    </source>
</evidence>
<proteinExistence type="predicted"/>
<sequence>MAQEGYVRGDDSEDALKFVGGGNSGDARTFVGGGDLEDARKFVREGDSGDAYMMMVSYIINCSITERRNPVTTAASTIR</sequence>
<evidence type="ECO:0000313" key="2">
    <source>
        <dbReference type="Proteomes" id="UP001054252"/>
    </source>
</evidence>
<dbReference type="AlphaFoldDB" id="A0AAV5MNA6"/>
<protein>
    <submittedName>
        <fullName evidence="1">Uncharacterized protein</fullName>
    </submittedName>
</protein>
<accession>A0AAV5MNA6</accession>
<name>A0AAV5MNA6_9ROSI</name>